<reference evidence="11" key="1">
    <citation type="submission" date="2014-11" db="EMBL/GenBank/DDBJ databases">
        <title>Draft genome sequence of Hydrogenophaga intermedia S1.</title>
        <authorList>
            <person name="Gan H.M."/>
            <person name="Chew T.H."/>
            <person name="Stolz A."/>
        </authorList>
    </citation>
    <scope>NUCLEOTIDE SEQUENCE [LARGE SCALE GENOMIC DNA]</scope>
    <source>
        <strain evidence="11">S1</strain>
    </source>
</reference>
<dbReference type="Gene3D" id="3.40.50.2000">
    <property type="entry name" value="Glycogen Phosphorylase B"/>
    <property type="match status" value="2"/>
</dbReference>
<accession>A0A1L1PLK6</accession>
<evidence type="ECO:0000256" key="3">
    <source>
        <dbReference type="ARBA" id="ARBA00011881"/>
    </source>
</evidence>
<name>A0A1L1PLK6_HYDIT</name>
<proteinExistence type="inferred from homology"/>
<evidence type="ECO:0000256" key="2">
    <source>
        <dbReference type="ARBA" id="ARBA00008799"/>
    </source>
</evidence>
<dbReference type="SUPFAM" id="SSF53756">
    <property type="entry name" value="UDP-Glycosyltransferase/glycogen phosphorylase"/>
    <property type="match status" value="1"/>
</dbReference>
<comment type="subunit">
    <text evidence="3 9">Homotetramer.</text>
</comment>
<dbReference type="UniPathway" id="UPA00299"/>
<dbReference type="EC" id="2.4.1.15" evidence="4 9"/>
<dbReference type="PANTHER" id="PTHR10788">
    <property type="entry name" value="TREHALOSE-6-PHOSPHATE SYNTHASE"/>
    <property type="match status" value="1"/>
</dbReference>
<dbReference type="EMBL" id="CCAE010000003">
    <property type="protein sequence ID" value="CDN86225.1"/>
    <property type="molecule type" value="Genomic_DNA"/>
</dbReference>
<keyword evidence="6 9" id="KW-0328">Glycosyltransferase</keyword>
<evidence type="ECO:0000256" key="5">
    <source>
        <dbReference type="ARBA" id="ARBA00018539"/>
    </source>
</evidence>
<keyword evidence="7 9" id="KW-0808">Transferase</keyword>
<gene>
    <name evidence="10" type="ORF">BN948_00626</name>
</gene>
<dbReference type="InterPro" id="IPR001830">
    <property type="entry name" value="Glyco_trans_20"/>
</dbReference>
<protein>
    <recommendedName>
        <fullName evidence="5 9">Trehalose-6-phosphate synthase</fullName>
        <ecNumber evidence="4 9">2.4.1.15</ecNumber>
    </recommendedName>
    <alternativeName>
        <fullName evidence="9">Osmoregulatory trehalose synthesis protein A</fullName>
    </alternativeName>
    <alternativeName>
        <fullName evidence="9">UDP-glucose-glucosephosphate glucosyltransferase</fullName>
    </alternativeName>
</protein>
<evidence type="ECO:0000313" key="10">
    <source>
        <dbReference type="EMBL" id="CDN86225.1"/>
    </source>
</evidence>
<evidence type="ECO:0000256" key="4">
    <source>
        <dbReference type="ARBA" id="ARBA00012538"/>
    </source>
</evidence>
<evidence type="ECO:0000313" key="11">
    <source>
        <dbReference type="Proteomes" id="UP000028878"/>
    </source>
</evidence>
<dbReference type="PANTHER" id="PTHR10788:SF106">
    <property type="entry name" value="BCDNA.GH08860"/>
    <property type="match status" value="1"/>
</dbReference>
<dbReference type="GO" id="GO:0003825">
    <property type="term" value="F:alpha,alpha-trehalose-phosphate synthase (UDP-forming) activity"/>
    <property type="evidence" value="ECO:0007669"/>
    <property type="project" value="UniProtKB-UniRule"/>
</dbReference>
<comment type="pathway">
    <text evidence="1 9">Glycan biosynthesis; trehalose biosynthesis.</text>
</comment>
<evidence type="ECO:0000256" key="6">
    <source>
        <dbReference type="ARBA" id="ARBA00022676"/>
    </source>
</evidence>
<comment type="catalytic activity">
    <reaction evidence="8 9">
        <text>D-glucose 6-phosphate + UDP-alpha-D-glucose = alpha,alpha-trehalose 6-phosphate + UDP + H(+)</text>
        <dbReference type="Rhea" id="RHEA:18889"/>
        <dbReference type="ChEBI" id="CHEBI:15378"/>
        <dbReference type="ChEBI" id="CHEBI:58223"/>
        <dbReference type="ChEBI" id="CHEBI:58429"/>
        <dbReference type="ChEBI" id="CHEBI:58885"/>
        <dbReference type="ChEBI" id="CHEBI:61548"/>
        <dbReference type="EC" id="2.4.1.15"/>
    </reaction>
</comment>
<dbReference type="Pfam" id="PF00982">
    <property type="entry name" value="Glyco_transf_20"/>
    <property type="match status" value="1"/>
</dbReference>
<organism evidence="10 11">
    <name type="scientific">Hydrogenophaga intermedia</name>
    <dbReference type="NCBI Taxonomy" id="65786"/>
    <lineage>
        <taxon>Bacteria</taxon>
        <taxon>Pseudomonadati</taxon>
        <taxon>Pseudomonadota</taxon>
        <taxon>Betaproteobacteria</taxon>
        <taxon>Burkholderiales</taxon>
        <taxon>Comamonadaceae</taxon>
        <taxon>Hydrogenophaga</taxon>
    </lineage>
</organism>
<evidence type="ECO:0000256" key="1">
    <source>
        <dbReference type="ARBA" id="ARBA00005199"/>
    </source>
</evidence>
<dbReference type="Proteomes" id="UP000028878">
    <property type="component" value="Unassembled WGS sequence"/>
</dbReference>
<dbReference type="AlphaFoldDB" id="A0A1L1PLK6"/>
<comment type="function">
    <text evidence="9">Probably involved in the osmoprotection via the biosynthesis of trehalose. Catalyzes the transfer of glucose from UDP-alpha-D-glucose (UDP-Glc) to D-glucose 6-phosphate (Glc-6-P) to form trehalose-6-phosphate. Acts with retention of the anomeric configuration of the UDP-sugar donor.</text>
</comment>
<evidence type="ECO:0000256" key="7">
    <source>
        <dbReference type="ARBA" id="ARBA00022679"/>
    </source>
</evidence>
<dbReference type="CDD" id="cd03788">
    <property type="entry name" value="GT20_TPS"/>
    <property type="match status" value="1"/>
</dbReference>
<evidence type="ECO:0000256" key="9">
    <source>
        <dbReference type="RuleBase" id="RU362045"/>
    </source>
</evidence>
<evidence type="ECO:0000256" key="8">
    <source>
        <dbReference type="ARBA" id="ARBA00048039"/>
    </source>
</evidence>
<comment type="similarity">
    <text evidence="2 9">Belongs to the glycosyltransferase 20 family.</text>
</comment>
<dbReference type="InterPro" id="IPR012766">
    <property type="entry name" value="Trehalose_OtsA"/>
</dbReference>
<dbReference type="NCBIfam" id="TIGR02400">
    <property type="entry name" value="trehalose_OtsA"/>
    <property type="match status" value="1"/>
</dbReference>
<dbReference type="GO" id="GO:0005992">
    <property type="term" value="P:trehalose biosynthetic process"/>
    <property type="evidence" value="ECO:0007669"/>
    <property type="project" value="UniProtKB-UniRule"/>
</dbReference>
<dbReference type="RefSeq" id="WP_009516718.1">
    <property type="nucleotide sequence ID" value="NZ_CCAE010000003.1"/>
</dbReference>
<keyword evidence="11" id="KW-1185">Reference proteome</keyword>
<sequence length="464" mass="52097">MSRLVVVSNRIADPRKTAAGGLAVALGQALEASGGMWFGWSGRIVEDGTPGQGEVTQQQAGAVQLVTLDLSREDHDSYYLNYSSGVLWPVLHYRLDLADFDSGGIAGYRRVNQLFAQKLKALLRPDDIVWVHDYHLIPLAAELRAMGCEQRIGFFLHVPLPPPLILAALPEHDWLMRSLFAYDLVGFQSQADVTHFERYASDELQAQWVGQHGWRAFGKTLQVQAFPIGIDVDEFQALAEGKDARDMLTQLRSDYARRRLLVGVERMDYSKGLPQRLKAFRTLLQNYPENQGSATLIQIASPSRESVDAYAALRAELESLSGAINGEHGELDWMPLRYIHRNVARKRLPALYRAAAVALVTPLRDGMNLVAKEYVAAQDPDDPGVLVLSRFAGAAEQMKEALLVNPYDTARTAETIQRALQMPLAERQQRHQALLARLRAQDVHWWRERFLRALQATQETEKEP</sequence>